<keyword evidence="3" id="KW-1185">Reference proteome</keyword>
<protein>
    <submittedName>
        <fullName evidence="1">Spc97/Spc98 family protein</fullName>
    </submittedName>
    <submittedName>
        <fullName evidence="2">Spc97/Spc98_family protein</fullName>
    </submittedName>
</protein>
<dbReference type="Proteomes" id="UP001642409">
    <property type="component" value="Unassembled WGS sequence"/>
</dbReference>
<name>A0AA86Q4J4_9EUKA</name>
<sequence>MLAQDLINMLKGQCSESFKPSGITFHQTQHQLPSQSVNLIQFASKAAFSFYYLKYNVDFMQSQLSNSLFVTEQLNSELIFRFQILKNARLPPTKGIQMLITCVRQYLNQHIQHINDLVTDFEQFYSTSLNKLIVLTEEENLIHINAFCQFVHANPSVFSPIIFIHQFFDSFSALLYPNLDQFLSTPIISQQIQLSLNMDNSACLLPTLLNLVHKFHQKLLLDDRPFFTPFYNSVLTFYKSFFTSFVKFGFVSDPFNEFFVQSKLSIANSEQNNIFKGLNNIQNYNETLLVKKLFPFFIDEKSAKEVVVLAKIANEVRNLNLGFENIQFDFVDEFTFNQEFRTLNKQVQEWFWTEILKIKRIQFKFQTSTFLKDILLQIQLATLNNSLVMDTFFVENYPKIQKFKNYTHYQQINQAVVQENKLLKTNLAALQIQTQQSVKDNSKSELYKIIKELNQCINQDMNLELNYLAFQPDAQQYIACNQQFYDLEAEFYQTDTIHTIFPFKINNLLQNIVLNFQPATNTSRLILQPPVQAGFSRIFRQLMSIKAFQYEIDCFLEDQNNLFKAFQQFKTQNQFLQSGAVLQVKLGKLIFQIRNKICDKIQKIGYEIQLQINAVVNKILNVETNGLQELQLSLAQLISQLYQCVRLDDILFYQDITKFYKTFGDFKQYITANKSGIMKWFDVGGVENVEQRLMIQLLGKVVKEWQ</sequence>
<proteinExistence type="predicted"/>
<evidence type="ECO:0000313" key="3">
    <source>
        <dbReference type="Proteomes" id="UP001642409"/>
    </source>
</evidence>
<organism evidence="1">
    <name type="scientific">Hexamita inflata</name>
    <dbReference type="NCBI Taxonomy" id="28002"/>
    <lineage>
        <taxon>Eukaryota</taxon>
        <taxon>Metamonada</taxon>
        <taxon>Diplomonadida</taxon>
        <taxon>Hexamitidae</taxon>
        <taxon>Hexamitinae</taxon>
        <taxon>Hexamita</taxon>
    </lineage>
</organism>
<gene>
    <name evidence="1" type="ORF">HINF_LOCUS39844</name>
    <name evidence="2" type="ORF">HINF_LOCUS7015</name>
</gene>
<evidence type="ECO:0000313" key="2">
    <source>
        <dbReference type="EMBL" id="CAL5982181.1"/>
    </source>
</evidence>
<reference evidence="1" key="1">
    <citation type="submission" date="2023-06" db="EMBL/GenBank/DDBJ databases">
        <authorList>
            <person name="Kurt Z."/>
        </authorList>
    </citation>
    <scope>NUCLEOTIDE SEQUENCE</scope>
</reference>
<reference evidence="2 3" key="2">
    <citation type="submission" date="2024-07" db="EMBL/GenBank/DDBJ databases">
        <authorList>
            <person name="Akdeniz Z."/>
        </authorList>
    </citation>
    <scope>NUCLEOTIDE SEQUENCE [LARGE SCALE GENOMIC DNA]</scope>
</reference>
<dbReference type="AlphaFoldDB" id="A0AA86Q4J4"/>
<dbReference type="EMBL" id="CAXDID020000014">
    <property type="protein sequence ID" value="CAL5982181.1"/>
    <property type="molecule type" value="Genomic_DNA"/>
</dbReference>
<comment type="caution">
    <text evidence="1">The sequence shown here is derived from an EMBL/GenBank/DDBJ whole genome shotgun (WGS) entry which is preliminary data.</text>
</comment>
<dbReference type="EMBL" id="CATOUU010000831">
    <property type="protein sequence ID" value="CAI9952199.1"/>
    <property type="molecule type" value="Genomic_DNA"/>
</dbReference>
<evidence type="ECO:0000313" key="1">
    <source>
        <dbReference type="EMBL" id="CAI9952199.1"/>
    </source>
</evidence>
<accession>A0AA86Q4J4</accession>